<dbReference type="PROSITE" id="PS50262">
    <property type="entry name" value="G_PROTEIN_RECEP_F1_2"/>
    <property type="match status" value="1"/>
</dbReference>
<dbReference type="CTD" id="36374696"/>
<feature type="transmembrane region" description="Helical" evidence="5">
    <location>
        <begin position="127"/>
        <end position="146"/>
    </location>
</feature>
<dbReference type="PANTHER" id="PTHR24224">
    <property type="entry name" value="CARDIOACCELERATORY PEPTIDE RECEPTOR-RELATED"/>
    <property type="match status" value="1"/>
</dbReference>
<evidence type="ECO:0000313" key="9">
    <source>
        <dbReference type="WBParaSite" id="SRAE_1000060400.1"/>
    </source>
</evidence>
<dbReference type="OrthoDB" id="5987909at2759"/>
<dbReference type="Pfam" id="PF00001">
    <property type="entry name" value="7tm_1"/>
    <property type="match status" value="1"/>
</dbReference>
<name>A0A090KY32_STRRB</name>
<feature type="transmembrane region" description="Helical" evidence="5">
    <location>
        <begin position="49"/>
        <end position="68"/>
    </location>
</feature>
<keyword evidence="7" id="KW-0675">Receptor</keyword>
<evidence type="ECO:0000256" key="1">
    <source>
        <dbReference type="ARBA" id="ARBA00004370"/>
    </source>
</evidence>
<evidence type="ECO:0000256" key="4">
    <source>
        <dbReference type="ARBA" id="ARBA00023136"/>
    </source>
</evidence>
<evidence type="ECO:0000313" key="7">
    <source>
        <dbReference type="EMBL" id="CEF62331.1"/>
    </source>
</evidence>
<reference evidence="9" key="2">
    <citation type="submission" date="2020-12" db="UniProtKB">
        <authorList>
            <consortium name="WormBaseParasite"/>
        </authorList>
    </citation>
    <scope>IDENTIFICATION</scope>
</reference>
<keyword evidence="2 5" id="KW-0812">Transmembrane</keyword>
<comment type="subcellular location">
    <subcellularLocation>
        <location evidence="1">Membrane</location>
    </subcellularLocation>
</comment>
<organism evidence="7">
    <name type="scientific">Strongyloides ratti</name>
    <name type="common">Parasitic roundworm</name>
    <dbReference type="NCBI Taxonomy" id="34506"/>
    <lineage>
        <taxon>Eukaryota</taxon>
        <taxon>Metazoa</taxon>
        <taxon>Ecdysozoa</taxon>
        <taxon>Nematoda</taxon>
        <taxon>Chromadorea</taxon>
        <taxon>Rhabditida</taxon>
        <taxon>Tylenchina</taxon>
        <taxon>Panagrolaimomorpha</taxon>
        <taxon>Strongyloidoidea</taxon>
        <taxon>Strongyloididae</taxon>
        <taxon>Strongyloides</taxon>
    </lineage>
</organism>
<dbReference type="WormBase" id="SRAE_1000060400">
    <property type="protein sequence ID" value="SRP10331"/>
    <property type="gene ID" value="WBGene00257201"/>
</dbReference>
<feature type="transmembrane region" description="Helical" evidence="5">
    <location>
        <begin position="6"/>
        <end position="28"/>
    </location>
</feature>
<protein>
    <submittedName>
        <fullName evidence="7">G protein-coupled receptor, rhodopsin-like family and GPCR, rhodopsin-like, 7TM domain-containing protein</fullName>
    </submittedName>
</protein>
<dbReference type="RefSeq" id="XP_024501533.1">
    <property type="nucleotide sequence ID" value="XM_024647457.1"/>
</dbReference>
<dbReference type="PRINTS" id="PR00237">
    <property type="entry name" value="GPCRRHODOPSN"/>
</dbReference>
<dbReference type="Gene3D" id="1.20.1070.10">
    <property type="entry name" value="Rhodopsin 7-helix transmembrane proteins"/>
    <property type="match status" value="1"/>
</dbReference>
<dbReference type="GeneID" id="36374696"/>
<reference evidence="7 8" key="1">
    <citation type="submission" date="2014-09" db="EMBL/GenBank/DDBJ databases">
        <authorList>
            <person name="Martin A.A."/>
        </authorList>
    </citation>
    <scope>NUCLEOTIDE SEQUENCE</scope>
    <source>
        <strain evidence="8">ED321</strain>
        <strain evidence="7">ED321 Heterogonic</strain>
    </source>
</reference>
<dbReference type="GO" id="GO:0004930">
    <property type="term" value="F:G protein-coupled receptor activity"/>
    <property type="evidence" value="ECO:0007669"/>
    <property type="project" value="InterPro"/>
</dbReference>
<evidence type="ECO:0000256" key="3">
    <source>
        <dbReference type="ARBA" id="ARBA00022989"/>
    </source>
</evidence>
<feature type="transmembrane region" description="Helical" evidence="5">
    <location>
        <begin position="166"/>
        <end position="188"/>
    </location>
</feature>
<dbReference type="OMA" id="VIFRGNH"/>
<dbReference type="PANTHER" id="PTHR24224:SF36">
    <property type="entry name" value="NEMATOCIN RECEPTOR 2"/>
    <property type="match status" value="1"/>
</dbReference>
<dbReference type="Proteomes" id="UP000035682">
    <property type="component" value="Unplaced"/>
</dbReference>
<dbReference type="GO" id="GO:0016020">
    <property type="term" value="C:membrane"/>
    <property type="evidence" value="ECO:0007669"/>
    <property type="project" value="UniProtKB-SubCell"/>
</dbReference>
<sequence length="363" mass="41876">MISTFIAFTIGIITIAILGNLFLIFVIIRGNTISKMRISPVQLLLLHTAVVDISFATFSLGTELFIMLNRPNLPGPPWLCPVLKFIEIIPLYLSPLLLVAIAYDRYMAICKPMANFRSNKYQRPNKMAIMSWIIAIILSLPQLHVWEITNQGCLTRRYFKKQFMQIYVLYFNLFVWLIPSILATYFYFHVCKSVWLSKKVVLDDVNGITKSSLKNGKRTTIGNIYKDEENETLVYVKRIRSTSNVVKQQDNEFGRKRIHTVRLTLTIIACNFFLWTPFCLFNVVQTIAPDLVAHYKGIANYLGVLGNLNSCVNPWIFILFNPKNVKNALISICPWYLYKKRKTVLVKGEINYCDEIRISNSAF</sequence>
<feature type="transmembrane region" description="Helical" evidence="5">
    <location>
        <begin position="263"/>
        <end position="284"/>
    </location>
</feature>
<feature type="domain" description="G-protein coupled receptors family 1 profile" evidence="6">
    <location>
        <begin position="19"/>
        <end position="317"/>
    </location>
</feature>
<keyword evidence="3 5" id="KW-1133">Transmembrane helix</keyword>
<evidence type="ECO:0000313" key="10">
    <source>
        <dbReference type="WormBase" id="SRAE_1000060400"/>
    </source>
</evidence>
<dbReference type="STRING" id="34506.A0A090KY32"/>
<dbReference type="AlphaFoldDB" id="A0A090KY32"/>
<dbReference type="EMBL" id="LN609528">
    <property type="protein sequence ID" value="CEF62331.1"/>
    <property type="molecule type" value="Genomic_DNA"/>
</dbReference>
<evidence type="ECO:0000256" key="2">
    <source>
        <dbReference type="ARBA" id="ARBA00022692"/>
    </source>
</evidence>
<keyword evidence="4 5" id="KW-0472">Membrane</keyword>
<accession>A0A090KY32</accession>
<gene>
    <name evidence="7 9 10" type="ORF">SRAE_1000060400</name>
</gene>
<proteinExistence type="predicted"/>
<dbReference type="InterPro" id="IPR017452">
    <property type="entry name" value="GPCR_Rhodpsn_7TM"/>
</dbReference>
<dbReference type="InterPro" id="IPR052665">
    <property type="entry name" value="Neuropeptide-GPCR"/>
</dbReference>
<dbReference type="WBParaSite" id="SRAE_1000060400.1">
    <property type="protein sequence ID" value="SRAE_1000060400.1"/>
    <property type="gene ID" value="WBGene00257201"/>
</dbReference>
<feature type="transmembrane region" description="Helical" evidence="5">
    <location>
        <begin position="88"/>
        <end position="106"/>
    </location>
</feature>
<dbReference type="SUPFAM" id="SSF81321">
    <property type="entry name" value="Family A G protein-coupled receptor-like"/>
    <property type="match status" value="1"/>
</dbReference>
<evidence type="ECO:0000259" key="6">
    <source>
        <dbReference type="PROSITE" id="PS50262"/>
    </source>
</evidence>
<keyword evidence="8" id="KW-1185">Reference proteome</keyword>
<evidence type="ECO:0000313" key="8">
    <source>
        <dbReference type="Proteomes" id="UP000035682"/>
    </source>
</evidence>
<evidence type="ECO:0000256" key="5">
    <source>
        <dbReference type="SAM" id="Phobius"/>
    </source>
</evidence>
<dbReference type="InterPro" id="IPR000276">
    <property type="entry name" value="GPCR_Rhodpsn"/>
</dbReference>